<evidence type="ECO:0000256" key="1">
    <source>
        <dbReference type="ARBA" id="ARBA00004377"/>
    </source>
</evidence>
<dbReference type="EMBL" id="LT907988">
    <property type="protein sequence ID" value="SOE49416.1"/>
    <property type="molecule type" value="Genomic_DNA"/>
</dbReference>
<evidence type="ECO:0000256" key="6">
    <source>
        <dbReference type="ARBA" id="ARBA00022989"/>
    </source>
</evidence>
<name>A0A1C3K5Q5_9BURK</name>
<dbReference type="GO" id="GO:0005886">
    <property type="term" value="C:plasma membrane"/>
    <property type="evidence" value="ECO:0007669"/>
    <property type="project" value="UniProtKB-SubCell"/>
</dbReference>
<proteinExistence type="predicted"/>
<evidence type="ECO:0000256" key="5">
    <source>
        <dbReference type="ARBA" id="ARBA00022692"/>
    </source>
</evidence>
<evidence type="ECO:0000313" key="9">
    <source>
        <dbReference type="EMBL" id="SBT26687.1"/>
    </source>
</evidence>
<dbReference type="KEGG" id="odi:ODI_R2057"/>
<sequence length="146" mass="16202">MIAIIGIATAAVGLAAFPPNVSALRRDADRLVQLFAVAQAEARAGGRPIVWEPREQDYRFRRRADWRPNSAHDAITQAMPDDLFERDQALRPRAWEAGSVQVTLGPARAAVFNSEWIADPLRIQLSDGSRQIAIVRDAAGRYEVQQ</sequence>
<evidence type="ECO:0000256" key="2">
    <source>
        <dbReference type="ARBA" id="ARBA00022475"/>
    </source>
</evidence>
<accession>A0A1C3K5Q5</accession>
<keyword evidence="5" id="KW-0812">Transmembrane</keyword>
<keyword evidence="6" id="KW-1133">Transmembrane helix</keyword>
<comment type="subcellular location">
    <subcellularLocation>
        <location evidence="1">Cell inner membrane</location>
        <topology evidence="1">Single-pass membrane protein</topology>
    </subcellularLocation>
</comment>
<evidence type="ECO:0000259" key="8">
    <source>
        <dbReference type="Pfam" id="PF12019"/>
    </source>
</evidence>
<feature type="domain" description="General secretion pathway GspH" evidence="8">
    <location>
        <begin position="28"/>
        <end position="138"/>
    </location>
</feature>
<reference evidence="9 11" key="1">
    <citation type="submission" date="2016-06" db="EMBL/GenBank/DDBJ databases">
        <authorList>
            <person name="Kjaerup R.B."/>
            <person name="Dalgaard T.S."/>
            <person name="Juul-Madsen H.R."/>
        </authorList>
    </citation>
    <scope>NUCLEOTIDE SEQUENCE [LARGE SCALE GENOMIC DNA]</scope>
    <source>
        <strain evidence="9">Orrdi1</strain>
    </source>
</reference>
<keyword evidence="7" id="KW-0472">Membrane</keyword>
<evidence type="ECO:0000256" key="7">
    <source>
        <dbReference type="ARBA" id="ARBA00023136"/>
    </source>
</evidence>
<keyword evidence="3" id="KW-0488">Methylation</keyword>
<reference evidence="10 11" key="2">
    <citation type="submission" date="2017-08" db="EMBL/GenBank/DDBJ databases">
        <authorList>
            <person name="de Groot N.N."/>
        </authorList>
    </citation>
    <scope>NUCLEOTIDE SEQUENCE [LARGE SCALE GENOMIC DNA]</scope>
    <source>
        <strain evidence="10">Orrdi1</strain>
    </source>
</reference>
<dbReference type="STRING" id="1851544.ODI_01978"/>
<keyword evidence="2" id="KW-1003">Cell membrane</keyword>
<keyword evidence="11" id="KW-1185">Reference proteome</keyword>
<dbReference type="Proteomes" id="UP000078558">
    <property type="component" value="Chromosome I"/>
</dbReference>
<evidence type="ECO:0000256" key="4">
    <source>
        <dbReference type="ARBA" id="ARBA00022519"/>
    </source>
</evidence>
<keyword evidence="4" id="KW-0997">Cell inner membrane</keyword>
<evidence type="ECO:0000313" key="10">
    <source>
        <dbReference type="EMBL" id="SOE49416.1"/>
    </source>
</evidence>
<evidence type="ECO:0000313" key="11">
    <source>
        <dbReference type="Proteomes" id="UP000078558"/>
    </source>
</evidence>
<dbReference type="GO" id="GO:0015628">
    <property type="term" value="P:protein secretion by the type II secretion system"/>
    <property type="evidence" value="ECO:0007669"/>
    <property type="project" value="InterPro"/>
</dbReference>
<protein>
    <submittedName>
        <fullName evidence="9">General secretion pathway protein H</fullName>
    </submittedName>
</protein>
<gene>
    <name evidence="9" type="ORF">ODI_01978</name>
    <name evidence="10" type="ORF">ODI_R2057</name>
</gene>
<evidence type="ECO:0000256" key="3">
    <source>
        <dbReference type="ARBA" id="ARBA00022481"/>
    </source>
</evidence>
<dbReference type="EMBL" id="FLRC01000038">
    <property type="protein sequence ID" value="SBT26687.1"/>
    <property type="molecule type" value="Genomic_DNA"/>
</dbReference>
<dbReference type="Pfam" id="PF12019">
    <property type="entry name" value="GspH"/>
    <property type="match status" value="1"/>
</dbReference>
<dbReference type="AlphaFoldDB" id="A0A1C3K5Q5"/>
<dbReference type="InterPro" id="IPR022346">
    <property type="entry name" value="T2SS_GspH"/>
</dbReference>
<dbReference type="GO" id="GO:0015627">
    <property type="term" value="C:type II protein secretion system complex"/>
    <property type="evidence" value="ECO:0007669"/>
    <property type="project" value="InterPro"/>
</dbReference>
<organism evidence="9 11">
    <name type="scientific">Orrella dioscoreae</name>
    <dbReference type="NCBI Taxonomy" id="1851544"/>
    <lineage>
        <taxon>Bacteria</taxon>
        <taxon>Pseudomonadati</taxon>
        <taxon>Pseudomonadota</taxon>
        <taxon>Betaproteobacteria</taxon>
        <taxon>Burkholderiales</taxon>
        <taxon>Alcaligenaceae</taxon>
        <taxon>Orrella</taxon>
    </lineage>
</organism>